<evidence type="ECO:0000313" key="2">
    <source>
        <dbReference type="Proteomes" id="UP001054945"/>
    </source>
</evidence>
<comment type="caution">
    <text evidence="1">The sequence shown here is derived from an EMBL/GenBank/DDBJ whole genome shotgun (WGS) entry which is preliminary data.</text>
</comment>
<keyword evidence="2" id="KW-1185">Reference proteome</keyword>
<proteinExistence type="predicted"/>
<evidence type="ECO:0000313" key="1">
    <source>
        <dbReference type="EMBL" id="GIY14191.1"/>
    </source>
</evidence>
<sequence>MASLIRRGVNKRSNNQLLKGGTLYEKRSEVAQNEVCTSSLSCARRGPVVWVETSARFYCLLSMEALLWASDLKILRRGISVFEQEVFRRKCSKKMERGGGRQGRQLLNVSRNSHPIRKPPVVLTV</sequence>
<organism evidence="1 2">
    <name type="scientific">Caerostris extrusa</name>
    <name type="common">Bark spider</name>
    <name type="synonym">Caerostris bankana</name>
    <dbReference type="NCBI Taxonomy" id="172846"/>
    <lineage>
        <taxon>Eukaryota</taxon>
        <taxon>Metazoa</taxon>
        <taxon>Ecdysozoa</taxon>
        <taxon>Arthropoda</taxon>
        <taxon>Chelicerata</taxon>
        <taxon>Arachnida</taxon>
        <taxon>Araneae</taxon>
        <taxon>Araneomorphae</taxon>
        <taxon>Entelegynae</taxon>
        <taxon>Araneoidea</taxon>
        <taxon>Araneidae</taxon>
        <taxon>Caerostris</taxon>
    </lineage>
</organism>
<accession>A0AAV4QZD9</accession>
<dbReference type="Proteomes" id="UP001054945">
    <property type="component" value="Unassembled WGS sequence"/>
</dbReference>
<dbReference type="EMBL" id="BPLR01007051">
    <property type="protein sequence ID" value="GIY14191.1"/>
    <property type="molecule type" value="Genomic_DNA"/>
</dbReference>
<gene>
    <name evidence="1" type="ORF">CEXT_732911</name>
</gene>
<dbReference type="AlphaFoldDB" id="A0AAV4QZD9"/>
<protein>
    <submittedName>
        <fullName evidence="1">Uncharacterized protein</fullName>
    </submittedName>
</protein>
<name>A0AAV4QZD9_CAEEX</name>
<reference evidence="1 2" key="1">
    <citation type="submission" date="2021-06" db="EMBL/GenBank/DDBJ databases">
        <title>Caerostris extrusa draft genome.</title>
        <authorList>
            <person name="Kono N."/>
            <person name="Arakawa K."/>
        </authorList>
    </citation>
    <scope>NUCLEOTIDE SEQUENCE [LARGE SCALE GENOMIC DNA]</scope>
</reference>